<reference evidence="1" key="1">
    <citation type="submission" date="2023-07" db="EMBL/GenBank/DDBJ databases">
        <authorList>
            <consortium name="CYATHOMIX"/>
        </authorList>
    </citation>
    <scope>NUCLEOTIDE SEQUENCE</scope>
    <source>
        <strain evidence="1">N/A</strain>
    </source>
</reference>
<sequence>MVFQVQVQDLRHSLSHLIIREFNLNDRHDLLLRSGLESMGSVFGFDPPEDNNSRFRTQQHVECSYVKITHSM</sequence>
<accession>A0AA36DRI4</accession>
<dbReference type="EMBL" id="CATQJL010000001">
    <property type="protein sequence ID" value="CAJ0591875.1"/>
    <property type="molecule type" value="Genomic_DNA"/>
</dbReference>
<proteinExistence type="predicted"/>
<gene>
    <name evidence="1" type="ORF">CYNAS_LOCUS3858</name>
</gene>
<evidence type="ECO:0000313" key="1">
    <source>
        <dbReference type="EMBL" id="CAJ0591875.1"/>
    </source>
</evidence>
<keyword evidence="2" id="KW-1185">Reference proteome</keyword>
<name>A0AA36DRI4_CYLNA</name>
<dbReference type="Proteomes" id="UP001176961">
    <property type="component" value="Unassembled WGS sequence"/>
</dbReference>
<organism evidence="1 2">
    <name type="scientific">Cylicocyclus nassatus</name>
    <name type="common">Nematode worm</name>
    <dbReference type="NCBI Taxonomy" id="53992"/>
    <lineage>
        <taxon>Eukaryota</taxon>
        <taxon>Metazoa</taxon>
        <taxon>Ecdysozoa</taxon>
        <taxon>Nematoda</taxon>
        <taxon>Chromadorea</taxon>
        <taxon>Rhabditida</taxon>
        <taxon>Rhabditina</taxon>
        <taxon>Rhabditomorpha</taxon>
        <taxon>Strongyloidea</taxon>
        <taxon>Strongylidae</taxon>
        <taxon>Cylicocyclus</taxon>
    </lineage>
</organism>
<protein>
    <submittedName>
        <fullName evidence="1">Uncharacterized protein</fullName>
    </submittedName>
</protein>
<comment type="caution">
    <text evidence="1">The sequence shown here is derived from an EMBL/GenBank/DDBJ whole genome shotgun (WGS) entry which is preliminary data.</text>
</comment>
<dbReference type="AlphaFoldDB" id="A0AA36DRI4"/>
<evidence type="ECO:0000313" key="2">
    <source>
        <dbReference type="Proteomes" id="UP001176961"/>
    </source>
</evidence>